<gene>
    <name evidence="1" type="ORF">HNQ59_002329</name>
</gene>
<name>A0A840MV26_9PROT</name>
<protein>
    <recommendedName>
        <fullName evidence="3">Preprotein translocase subunit YajC</fullName>
    </recommendedName>
</protein>
<organism evidence="1 2">
    <name type="scientific">Chitinivorax tropicus</name>
    <dbReference type="NCBI Taxonomy" id="714531"/>
    <lineage>
        <taxon>Bacteria</taxon>
        <taxon>Pseudomonadati</taxon>
        <taxon>Pseudomonadota</taxon>
        <taxon>Betaproteobacteria</taxon>
        <taxon>Chitinivorax</taxon>
    </lineage>
</organism>
<reference evidence="1 2" key="1">
    <citation type="submission" date="2020-08" db="EMBL/GenBank/DDBJ databases">
        <title>Genomic Encyclopedia of Type Strains, Phase IV (KMG-IV): sequencing the most valuable type-strain genomes for metagenomic binning, comparative biology and taxonomic classification.</title>
        <authorList>
            <person name="Goeker M."/>
        </authorList>
    </citation>
    <scope>NUCLEOTIDE SEQUENCE [LARGE SCALE GENOMIC DNA]</scope>
    <source>
        <strain evidence="1 2">DSM 27165</strain>
    </source>
</reference>
<evidence type="ECO:0008006" key="3">
    <source>
        <dbReference type="Google" id="ProtNLM"/>
    </source>
</evidence>
<evidence type="ECO:0000313" key="2">
    <source>
        <dbReference type="Proteomes" id="UP000575898"/>
    </source>
</evidence>
<proteinExistence type="predicted"/>
<dbReference type="AlphaFoldDB" id="A0A840MV26"/>
<dbReference type="NCBIfam" id="NF041023">
    <property type="entry name" value="PP0621_fam"/>
    <property type="match status" value="1"/>
</dbReference>
<comment type="caution">
    <text evidence="1">The sequence shown here is derived from an EMBL/GenBank/DDBJ whole genome shotgun (WGS) entry which is preliminary data.</text>
</comment>
<dbReference type="Proteomes" id="UP000575898">
    <property type="component" value="Unassembled WGS sequence"/>
</dbReference>
<accession>A0A840MV26</accession>
<sequence>MLIRILAVLLFAYLCWRWFRQREQRSEAARQPAQAGQLLPCRRCGTLVPEQEALQRDGQFYCSETHAQQEKEL</sequence>
<dbReference type="InterPro" id="IPR049708">
    <property type="entry name" value="PP0621-like"/>
</dbReference>
<dbReference type="RefSeq" id="WP_184039200.1">
    <property type="nucleotide sequence ID" value="NZ_JACHHY010000013.1"/>
</dbReference>
<dbReference type="Gene3D" id="2.30.170.10">
    <property type="match status" value="1"/>
</dbReference>
<keyword evidence="2" id="KW-1185">Reference proteome</keyword>
<dbReference type="EMBL" id="JACHHY010000013">
    <property type="protein sequence ID" value="MBB5019031.1"/>
    <property type="molecule type" value="Genomic_DNA"/>
</dbReference>
<evidence type="ECO:0000313" key="1">
    <source>
        <dbReference type="EMBL" id="MBB5019031.1"/>
    </source>
</evidence>